<evidence type="ECO:0000313" key="1">
    <source>
        <dbReference type="EMBL" id="QJD83859.1"/>
    </source>
</evidence>
<dbReference type="EMBL" id="CP051680">
    <property type="protein sequence ID" value="QJD83859.1"/>
    <property type="molecule type" value="Genomic_DNA"/>
</dbReference>
<accession>A0A7Z2VIV0</accession>
<proteinExistence type="predicted"/>
<dbReference type="Proteomes" id="UP000502248">
    <property type="component" value="Chromosome"/>
</dbReference>
<dbReference type="AlphaFoldDB" id="A0A7Z2VIV0"/>
<dbReference type="KEGG" id="cheb:HH215_12140"/>
<reference evidence="1 2" key="1">
    <citation type="submission" date="2020-04" db="EMBL/GenBank/DDBJ databases">
        <title>Genome sequencing of novel species.</title>
        <authorList>
            <person name="Heo J."/>
            <person name="Kim S.-J."/>
            <person name="Kim J.-S."/>
            <person name="Hong S.-B."/>
            <person name="Kwon S.-W."/>
        </authorList>
    </citation>
    <scope>NUCLEOTIDE SEQUENCE [LARGE SCALE GENOMIC DNA]</scope>
    <source>
        <strain evidence="1 2">MFER-1</strain>
    </source>
</reference>
<name>A0A7Z2VIV0_9BACL</name>
<evidence type="ECO:0000313" key="2">
    <source>
        <dbReference type="Proteomes" id="UP000502248"/>
    </source>
</evidence>
<sequence length="481" mass="52803">MAEFRLNVGKRSIVWGTRIDVDIDVNGVADGVVGGEAINSISRSHGSEGWDWDLPDGVYRAKGIVRELGTLLEAILIQLGDSADSEALLLNIEASLAISGREAVLPLRSLELGDKAGSELSGQAERVGASLAGWAREFLAQEHALKQYGKSTLGELRFRSRCDHHLWTPKVTELLTGAGGGPSVMQLFNEYLHQIVLLRDALIPFDNWEEVPIELKGRGDGKGFRFLEQARTEFLSELLVRKMSHKGLVRFAQTALSSGLSKVGYGFQYKHGTILPASLGGALECGPSYLLRWYPVWTTGNESSVEPTAVVIDYASPDYYSEPRSHAGSGLPFRLAIANLKLEDIDEARLIEIVGETDRIELQYRLRIESVDYGVDLGQALRGHRFMYRPHSDSKSEESTTVKENADMIGHRVQDILGLPGLVTSDSGIHYISAEGNSIVQWALLGKIYPENVILLNDGEPDELEAAKDSGKGFGTKFLIR</sequence>
<organism evidence="1 2">
    <name type="scientific">Cohnella herbarum</name>
    <dbReference type="NCBI Taxonomy" id="2728023"/>
    <lineage>
        <taxon>Bacteria</taxon>
        <taxon>Bacillati</taxon>
        <taxon>Bacillota</taxon>
        <taxon>Bacilli</taxon>
        <taxon>Bacillales</taxon>
        <taxon>Paenibacillaceae</taxon>
        <taxon>Cohnella</taxon>
    </lineage>
</organism>
<gene>
    <name evidence="1" type="ORF">HH215_12140</name>
</gene>
<keyword evidence="2" id="KW-1185">Reference proteome</keyword>
<dbReference type="RefSeq" id="WP_169280146.1">
    <property type="nucleotide sequence ID" value="NZ_CP051680.1"/>
</dbReference>
<protein>
    <submittedName>
        <fullName evidence="1">Uncharacterized protein</fullName>
    </submittedName>
</protein>